<reference evidence="2" key="2">
    <citation type="journal article" date="2024" name="Plant">
        <title>Genomic evolution and insights into agronomic trait innovations of Sesamum species.</title>
        <authorList>
            <person name="Miao H."/>
            <person name="Wang L."/>
            <person name="Qu L."/>
            <person name="Liu H."/>
            <person name="Sun Y."/>
            <person name="Le M."/>
            <person name="Wang Q."/>
            <person name="Wei S."/>
            <person name="Zheng Y."/>
            <person name="Lin W."/>
            <person name="Duan Y."/>
            <person name="Cao H."/>
            <person name="Xiong S."/>
            <person name="Wang X."/>
            <person name="Wei L."/>
            <person name="Li C."/>
            <person name="Ma Q."/>
            <person name="Ju M."/>
            <person name="Zhao R."/>
            <person name="Li G."/>
            <person name="Mu C."/>
            <person name="Tian Q."/>
            <person name="Mei H."/>
            <person name="Zhang T."/>
            <person name="Gao T."/>
            <person name="Zhang H."/>
        </authorList>
    </citation>
    <scope>NUCLEOTIDE SEQUENCE</scope>
    <source>
        <strain evidence="2">3651</strain>
    </source>
</reference>
<dbReference type="EMBL" id="JACGWO010000004">
    <property type="protein sequence ID" value="KAK4429709.1"/>
    <property type="molecule type" value="Genomic_DNA"/>
</dbReference>
<feature type="compositionally biased region" description="Polar residues" evidence="1">
    <location>
        <begin position="18"/>
        <end position="27"/>
    </location>
</feature>
<comment type="caution">
    <text evidence="2">The sequence shown here is derived from an EMBL/GenBank/DDBJ whole genome shotgun (WGS) entry which is preliminary data.</text>
</comment>
<keyword evidence="3" id="KW-1185">Reference proteome</keyword>
<organism evidence="2 3">
    <name type="scientific">Sesamum alatum</name>
    <dbReference type="NCBI Taxonomy" id="300844"/>
    <lineage>
        <taxon>Eukaryota</taxon>
        <taxon>Viridiplantae</taxon>
        <taxon>Streptophyta</taxon>
        <taxon>Embryophyta</taxon>
        <taxon>Tracheophyta</taxon>
        <taxon>Spermatophyta</taxon>
        <taxon>Magnoliopsida</taxon>
        <taxon>eudicotyledons</taxon>
        <taxon>Gunneridae</taxon>
        <taxon>Pentapetalae</taxon>
        <taxon>asterids</taxon>
        <taxon>lamiids</taxon>
        <taxon>Lamiales</taxon>
        <taxon>Pedaliaceae</taxon>
        <taxon>Sesamum</taxon>
    </lineage>
</organism>
<accession>A0AAE2CPS1</accession>
<dbReference type="AlphaFoldDB" id="A0AAE2CPS1"/>
<reference evidence="2" key="1">
    <citation type="submission" date="2020-06" db="EMBL/GenBank/DDBJ databases">
        <authorList>
            <person name="Li T."/>
            <person name="Hu X."/>
            <person name="Zhang T."/>
            <person name="Song X."/>
            <person name="Zhang H."/>
            <person name="Dai N."/>
            <person name="Sheng W."/>
            <person name="Hou X."/>
            <person name="Wei L."/>
        </authorList>
    </citation>
    <scope>NUCLEOTIDE SEQUENCE</scope>
    <source>
        <strain evidence="2">3651</strain>
        <tissue evidence="2">Leaf</tissue>
    </source>
</reference>
<protein>
    <submittedName>
        <fullName evidence="2">Uncharacterized protein</fullName>
    </submittedName>
</protein>
<evidence type="ECO:0000313" key="2">
    <source>
        <dbReference type="EMBL" id="KAK4429709.1"/>
    </source>
</evidence>
<evidence type="ECO:0000256" key="1">
    <source>
        <dbReference type="SAM" id="MobiDB-lite"/>
    </source>
</evidence>
<dbReference type="Proteomes" id="UP001293254">
    <property type="component" value="Unassembled WGS sequence"/>
</dbReference>
<evidence type="ECO:0000313" key="3">
    <source>
        <dbReference type="Proteomes" id="UP001293254"/>
    </source>
</evidence>
<feature type="compositionally biased region" description="Polar residues" evidence="1">
    <location>
        <begin position="41"/>
        <end position="52"/>
    </location>
</feature>
<sequence>MDVAADGSPTGGEKSFRLTATTVSSPSRYIVRDSRRPPEASPSSTSPQQPFHPSSHAAATPLSQTLAAATLLPHQTDAAEIPLPRPTPPQPLPQAHAVAATPCPPQVN</sequence>
<name>A0AAE2CPS1_9LAMI</name>
<feature type="compositionally biased region" description="Pro residues" evidence="1">
    <location>
        <begin position="83"/>
        <end position="92"/>
    </location>
</feature>
<gene>
    <name evidence="2" type="ORF">Salat_1271500</name>
</gene>
<proteinExistence type="predicted"/>
<feature type="region of interest" description="Disordered" evidence="1">
    <location>
        <begin position="1"/>
        <end position="108"/>
    </location>
</feature>